<protein>
    <submittedName>
        <fullName evidence="7">BHLH-MYC_N domain-containing protein</fullName>
    </submittedName>
</protein>
<dbReference type="GO" id="GO:0003700">
    <property type="term" value="F:DNA-binding transcription factor activity"/>
    <property type="evidence" value="ECO:0007669"/>
    <property type="project" value="InterPro"/>
</dbReference>
<dbReference type="FunCoup" id="A0A1Q3CJV0">
    <property type="interactions" value="1544"/>
</dbReference>
<dbReference type="EMBL" id="BDDD01002197">
    <property type="protein sequence ID" value="GAV80524.1"/>
    <property type="molecule type" value="Genomic_DNA"/>
</dbReference>
<dbReference type="InterPro" id="IPR025610">
    <property type="entry name" value="MYC/MYB_N"/>
</dbReference>
<name>A0A1Q3CJV0_CEPFO</name>
<evidence type="ECO:0000313" key="7">
    <source>
        <dbReference type="EMBL" id="GAV80524.1"/>
    </source>
</evidence>
<evidence type="ECO:0000256" key="5">
    <source>
        <dbReference type="SAM" id="MobiDB-lite"/>
    </source>
</evidence>
<evidence type="ECO:0000256" key="1">
    <source>
        <dbReference type="ARBA" id="ARBA00004123"/>
    </source>
</evidence>
<reference evidence="8" key="1">
    <citation type="submission" date="2016-04" db="EMBL/GenBank/DDBJ databases">
        <title>Cephalotus genome sequencing.</title>
        <authorList>
            <person name="Fukushima K."/>
            <person name="Hasebe M."/>
            <person name="Fang X."/>
        </authorList>
    </citation>
    <scope>NUCLEOTIDE SEQUENCE [LARGE SCALE GENOMIC DNA]</scope>
    <source>
        <strain evidence="8">cv. St1</strain>
    </source>
</reference>
<dbReference type="GO" id="GO:0046983">
    <property type="term" value="F:protein dimerization activity"/>
    <property type="evidence" value="ECO:0007669"/>
    <property type="project" value="InterPro"/>
</dbReference>
<keyword evidence="4" id="KW-0539">Nucleus</keyword>
<dbReference type="OrthoDB" id="1883654at2759"/>
<organism evidence="7 8">
    <name type="scientific">Cephalotus follicularis</name>
    <name type="common">Albany pitcher plant</name>
    <dbReference type="NCBI Taxonomy" id="3775"/>
    <lineage>
        <taxon>Eukaryota</taxon>
        <taxon>Viridiplantae</taxon>
        <taxon>Streptophyta</taxon>
        <taxon>Embryophyta</taxon>
        <taxon>Tracheophyta</taxon>
        <taxon>Spermatophyta</taxon>
        <taxon>Magnoliopsida</taxon>
        <taxon>eudicotyledons</taxon>
        <taxon>Gunneridae</taxon>
        <taxon>Pentapetalae</taxon>
        <taxon>rosids</taxon>
        <taxon>fabids</taxon>
        <taxon>Oxalidales</taxon>
        <taxon>Cephalotaceae</taxon>
        <taxon>Cephalotus</taxon>
    </lineage>
</organism>
<evidence type="ECO:0000313" key="8">
    <source>
        <dbReference type="Proteomes" id="UP000187406"/>
    </source>
</evidence>
<dbReference type="STRING" id="3775.A0A1Q3CJV0"/>
<dbReference type="AlphaFoldDB" id="A0A1Q3CJV0"/>
<dbReference type="Proteomes" id="UP000187406">
    <property type="component" value="Unassembled WGS sequence"/>
</dbReference>
<feature type="domain" description="BHLH" evidence="6">
    <location>
        <begin position="694"/>
        <end position="743"/>
    </location>
</feature>
<dbReference type="CDD" id="cd18915">
    <property type="entry name" value="bHLH_AtLHW_like"/>
    <property type="match status" value="1"/>
</dbReference>
<evidence type="ECO:0000256" key="4">
    <source>
        <dbReference type="ARBA" id="ARBA00023242"/>
    </source>
</evidence>
<dbReference type="InParanoid" id="A0A1Q3CJV0"/>
<gene>
    <name evidence="7" type="ORF">CFOL_v3_23985</name>
</gene>
<dbReference type="PANTHER" id="PTHR46196:SF4">
    <property type="entry name" value="TRANSCRIPTION FACTOR LHW"/>
    <property type="match status" value="1"/>
</dbReference>
<comment type="caution">
    <text evidence="7">The sequence shown here is derived from an EMBL/GenBank/DDBJ whole genome shotgun (WGS) entry which is preliminary data.</text>
</comment>
<proteinExistence type="predicted"/>
<dbReference type="GO" id="GO:0005634">
    <property type="term" value="C:nucleus"/>
    <property type="evidence" value="ECO:0007669"/>
    <property type="project" value="UniProtKB-SubCell"/>
</dbReference>
<dbReference type="Pfam" id="PF23176">
    <property type="entry name" value="bHLH_LHW"/>
    <property type="match status" value="1"/>
</dbReference>
<dbReference type="InterPro" id="IPR011598">
    <property type="entry name" value="bHLH_dom"/>
</dbReference>
<keyword evidence="2" id="KW-0805">Transcription regulation</keyword>
<sequence length="905" mass="99663">MASFLKQALKTLCGGVNQWSYAVFWKIGCQNTKLLIWEECYYGPTQCSVPPCMLGVEDPELSFGDGEGCWGSSEIHSSQLGIQAEDKVQSLIHKMMMNNQVNVVGEGIIGRVAFTGNHQWILANNYVKDGHPPEVLSEVQLQFSAGMKTIAVIPVFPHGVVLLGSSLVIMEDIGYVNDVKSLILQLGCVPGVLLSQHYGTDESFEKFGVPISLGTQVSVNPSRNCNAMNSNPLMSNSCNQRSDLAECSRLVDQPSRPLAGYIKDNPQTTASNFQATSLKLSKSLHGEFDPKFTPMMNGVVGGEVIPSNIDVWLKQRTSYNLRSGLNSQPFIGQPRAGHSGLKMEQQILTDVGVHDRINSFITSQMRTNGGLIINSDRQFGGLHREISIPCSLFKSQKPANIRDPCAYLAESGLQNANSSREEVGPLSCLVDQLTTSNMFSEGADHKHISTDVKHTQNDLASRKQRVDNDLFQGFSIPLNRHEECMSVREQLSGFNQNCQKNDSGNTSPSSQVVKFEYARAQRASGDDLFDILGVDLKNKLLNHNWDRLLADEPYANGQNLGKNTSTLNNAQDITSDIYSVNEGVSDKAIFSAMGSDHLLDAVVSRANCVAKQISDDNVSCKTTLTKISNSFAPSSFPTSGRDNLSNQMQSELSGLHKSLEKSATGHNMKEHNNSVSTGHSKKNDEMNKSNRKRLKPGENPRPRPKDRQMIQDRVKELREIVPNGAKLSIDALLERTIKHMLFLQSVTKHAEKLKQTGGSKNSDKECGKLLKGNFEGGATWAFEVGSQTMVCPIIVEDLSPPRHMLVEMLCEERGFFLEIADLIRGLGLTILKGVMEAKNEKIWACFTVEANRDVTRMEIFMSLVRLLEQTVKGVASAANVLDNNNVHDYHSFSESASIPATGWIC</sequence>
<comment type="subcellular location">
    <subcellularLocation>
        <location evidence="1">Nucleus</location>
    </subcellularLocation>
</comment>
<feature type="compositionally biased region" description="Basic and acidic residues" evidence="5">
    <location>
        <begin position="695"/>
        <end position="709"/>
    </location>
</feature>
<keyword evidence="8" id="KW-1185">Reference proteome</keyword>
<accession>A0A1Q3CJV0</accession>
<evidence type="ECO:0000256" key="3">
    <source>
        <dbReference type="ARBA" id="ARBA00023163"/>
    </source>
</evidence>
<evidence type="ECO:0000256" key="2">
    <source>
        <dbReference type="ARBA" id="ARBA00023015"/>
    </source>
</evidence>
<keyword evidence="3" id="KW-0804">Transcription</keyword>
<dbReference type="PROSITE" id="PS50888">
    <property type="entry name" value="BHLH"/>
    <property type="match status" value="1"/>
</dbReference>
<feature type="region of interest" description="Disordered" evidence="5">
    <location>
        <begin position="662"/>
        <end position="709"/>
    </location>
</feature>
<dbReference type="Pfam" id="PF14215">
    <property type="entry name" value="bHLH-MYC_N"/>
    <property type="match status" value="1"/>
</dbReference>
<dbReference type="PANTHER" id="PTHR46196">
    <property type="entry name" value="TRANSCRIPTION FACTOR BHLH155-LIKE ISOFORM X1-RELATED"/>
    <property type="match status" value="1"/>
</dbReference>
<dbReference type="InterPro" id="IPR043561">
    <property type="entry name" value="LHW-like"/>
</dbReference>
<evidence type="ECO:0000259" key="6">
    <source>
        <dbReference type="PROSITE" id="PS50888"/>
    </source>
</evidence>